<dbReference type="Proteomes" id="UP000182635">
    <property type="component" value="Unassembled WGS sequence"/>
</dbReference>
<gene>
    <name evidence="1" type="ORF">SAMN02910432_00870</name>
</gene>
<name>A0A1I2QWW3_9LACO</name>
<evidence type="ECO:0000313" key="1">
    <source>
        <dbReference type="EMBL" id="SFG32203.1"/>
    </source>
</evidence>
<reference evidence="2" key="1">
    <citation type="submission" date="2016-10" db="EMBL/GenBank/DDBJ databases">
        <authorList>
            <person name="Varghese N."/>
            <person name="Submissions S."/>
        </authorList>
    </citation>
    <scope>NUCLEOTIDE SEQUENCE [LARGE SCALE GENOMIC DNA]</scope>
    <source>
        <strain evidence="2">DSM 20403</strain>
    </source>
</reference>
<accession>A0A1I2QWW3</accession>
<evidence type="ECO:0000313" key="2">
    <source>
        <dbReference type="Proteomes" id="UP000182635"/>
    </source>
</evidence>
<dbReference type="EMBL" id="FOPI01000011">
    <property type="protein sequence ID" value="SFG32203.1"/>
    <property type="molecule type" value="Genomic_DNA"/>
</dbReference>
<dbReference type="AlphaFoldDB" id="A0A1I2QWW3"/>
<protein>
    <submittedName>
        <fullName evidence="1">Uncharacterized protein</fullName>
    </submittedName>
</protein>
<proteinExistence type="predicted"/>
<organism evidence="1 2">
    <name type="scientific">Ligilactobacillus ruminis DSM 20403 = NBRC 102161</name>
    <dbReference type="NCBI Taxonomy" id="1423798"/>
    <lineage>
        <taxon>Bacteria</taxon>
        <taxon>Bacillati</taxon>
        <taxon>Bacillota</taxon>
        <taxon>Bacilli</taxon>
        <taxon>Lactobacillales</taxon>
        <taxon>Lactobacillaceae</taxon>
        <taxon>Ligilactobacillus</taxon>
    </lineage>
</organism>
<sequence>MPQIENPDDLQSIANHPGFFVYMTIFVYNGNNQKESVSKLNGSLLR</sequence>